<sequence>MWNVSVTTQYSSNRTTVKVPRTYQMNTRLSVGTAYKQPEDGNEGEEGGEALNTLP</sequence>
<reference evidence="2" key="1">
    <citation type="submission" date="2023-03" db="EMBL/GenBank/DDBJ databases">
        <title>DFI Biobank Strains.</title>
        <authorList>
            <person name="Mostad J."/>
            <person name="Paddock L."/>
            <person name="Medina S."/>
            <person name="Waligurski E."/>
            <person name="Barat B."/>
            <person name="Smith R."/>
            <person name="Burgo V."/>
            <person name="Metcalfe C."/>
            <person name="Woodson C."/>
            <person name="Sundararajan A."/>
            <person name="Ramaswamy R."/>
            <person name="Lin H."/>
            <person name="Pamer E.G."/>
        </authorList>
    </citation>
    <scope>NUCLEOTIDE SEQUENCE</scope>
    <source>
        <strain evidence="2">DFI.9.5</strain>
    </source>
</reference>
<dbReference type="AlphaFoldDB" id="A0AAW6M011"/>
<proteinExistence type="predicted"/>
<dbReference type="Proteomes" id="UP001221924">
    <property type="component" value="Unassembled WGS sequence"/>
</dbReference>
<accession>A0AAW6M011</accession>
<feature type="region of interest" description="Disordered" evidence="1">
    <location>
        <begin position="29"/>
        <end position="55"/>
    </location>
</feature>
<evidence type="ECO:0000313" key="3">
    <source>
        <dbReference type="Proteomes" id="UP001221924"/>
    </source>
</evidence>
<evidence type="ECO:0000256" key="1">
    <source>
        <dbReference type="SAM" id="MobiDB-lite"/>
    </source>
</evidence>
<comment type="caution">
    <text evidence="2">The sequence shown here is derived from an EMBL/GenBank/DDBJ whole genome shotgun (WGS) entry which is preliminary data.</text>
</comment>
<protein>
    <submittedName>
        <fullName evidence="2">Uncharacterized protein</fullName>
    </submittedName>
</protein>
<gene>
    <name evidence="2" type="ORF">PZH42_08515</name>
</gene>
<evidence type="ECO:0000313" key="2">
    <source>
        <dbReference type="EMBL" id="MDE8694148.1"/>
    </source>
</evidence>
<name>A0AAW6M011_9BACE</name>
<dbReference type="EMBL" id="JARFID010000006">
    <property type="protein sequence ID" value="MDE8694148.1"/>
    <property type="molecule type" value="Genomic_DNA"/>
</dbReference>
<organism evidence="2 3">
    <name type="scientific">Bacteroides cellulosilyticus</name>
    <dbReference type="NCBI Taxonomy" id="246787"/>
    <lineage>
        <taxon>Bacteria</taxon>
        <taxon>Pseudomonadati</taxon>
        <taxon>Bacteroidota</taxon>
        <taxon>Bacteroidia</taxon>
        <taxon>Bacteroidales</taxon>
        <taxon>Bacteroidaceae</taxon>
        <taxon>Bacteroides</taxon>
    </lineage>
</organism>